<dbReference type="AlphaFoldDB" id="A0AAV4LN29"/>
<reference evidence="1 2" key="1">
    <citation type="submission" date="2021-06" db="EMBL/GenBank/DDBJ databases">
        <title>Genome sequence of Babesia caballi.</title>
        <authorList>
            <person name="Yamagishi J."/>
            <person name="Kidaka T."/>
            <person name="Ochi A."/>
        </authorList>
    </citation>
    <scope>NUCLEOTIDE SEQUENCE [LARGE SCALE GENOMIC DNA]</scope>
    <source>
        <strain evidence="1">USDA-D6B2</strain>
    </source>
</reference>
<dbReference type="EMBL" id="BPLF01000001">
    <property type="protein sequence ID" value="GIX61253.1"/>
    <property type="molecule type" value="Genomic_DNA"/>
</dbReference>
<proteinExistence type="predicted"/>
<gene>
    <name evidence="1" type="ORF">BcabD6B2_06880</name>
</gene>
<evidence type="ECO:0000313" key="2">
    <source>
        <dbReference type="Proteomes" id="UP001497744"/>
    </source>
</evidence>
<dbReference type="RefSeq" id="XP_067713324.1">
    <property type="nucleotide sequence ID" value="XM_067857223.1"/>
</dbReference>
<name>A0AAV4LN29_BABCB</name>
<keyword evidence="2" id="KW-1185">Reference proteome</keyword>
<organism evidence="1 2">
    <name type="scientific">Babesia caballi</name>
    <dbReference type="NCBI Taxonomy" id="5871"/>
    <lineage>
        <taxon>Eukaryota</taxon>
        <taxon>Sar</taxon>
        <taxon>Alveolata</taxon>
        <taxon>Apicomplexa</taxon>
        <taxon>Aconoidasida</taxon>
        <taxon>Piroplasmida</taxon>
        <taxon>Babesiidae</taxon>
        <taxon>Babesia</taxon>
    </lineage>
</organism>
<comment type="caution">
    <text evidence="1">The sequence shown here is derived from an EMBL/GenBank/DDBJ whole genome shotgun (WGS) entry which is preliminary data.</text>
</comment>
<evidence type="ECO:0000313" key="1">
    <source>
        <dbReference type="EMBL" id="GIX61253.1"/>
    </source>
</evidence>
<sequence length="321" mass="34632">MSAGTKSLTDCPSNLKEAIDWILRVTGKDGQSGGQNASQELAKAVTQLLEGVKDINSKITIDHNLIDHLATGLAKFIGYDGAGSSNNIGNGGIAVGKGGGTNQPPLDAGDNSSTKGYKLTYDSSATWQKQVESGGDAEANKTICAKIFLGCVPMIFSALSYLYWRCDKKGNGEWRGMQFSGANKIYELKNFMVGMGYKASELSGNIGQTIVQSVTKDTFEDFKEGIQLAKQAATERAKKENEVKKKIYRGTSSQSSSTSAKPTYTEFLKQLCEQRSVGPLFTQSNDYALQCSRVKTQAPLHDSRNALLFSCAPLLTSLRQT</sequence>
<dbReference type="Proteomes" id="UP001497744">
    <property type="component" value="Unassembled WGS sequence"/>
</dbReference>
<accession>A0AAV4LN29</accession>
<dbReference type="GeneID" id="94192736"/>
<protein>
    <submittedName>
        <fullName evidence="1">Variant erythrocyte surface antigen-1 family protein</fullName>
    </submittedName>
</protein>